<name>A0A4R1N0L4_9FIRM</name>
<evidence type="ECO:0000256" key="4">
    <source>
        <dbReference type="ARBA" id="ARBA00022692"/>
    </source>
</evidence>
<feature type="coiled-coil region" evidence="10">
    <location>
        <begin position="635"/>
        <end position="672"/>
    </location>
</feature>
<evidence type="ECO:0000256" key="1">
    <source>
        <dbReference type="ARBA" id="ARBA00004651"/>
    </source>
</evidence>
<keyword evidence="5 11" id="KW-1133">Transmembrane helix</keyword>
<keyword evidence="3" id="KW-0145">Chemotaxis</keyword>
<organism evidence="14 15">
    <name type="scientific">Natranaerovirga hydrolytica</name>
    <dbReference type="NCBI Taxonomy" id="680378"/>
    <lineage>
        <taxon>Bacteria</taxon>
        <taxon>Bacillati</taxon>
        <taxon>Bacillota</taxon>
        <taxon>Clostridia</taxon>
        <taxon>Lachnospirales</taxon>
        <taxon>Natranaerovirgaceae</taxon>
        <taxon>Natranaerovirga</taxon>
    </lineage>
</organism>
<evidence type="ECO:0000256" key="3">
    <source>
        <dbReference type="ARBA" id="ARBA00022500"/>
    </source>
</evidence>
<dbReference type="GO" id="GO:0006935">
    <property type="term" value="P:chemotaxis"/>
    <property type="evidence" value="ECO:0007669"/>
    <property type="project" value="UniProtKB-KW"/>
</dbReference>
<evidence type="ECO:0000259" key="13">
    <source>
        <dbReference type="PROSITE" id="PS50885"/>
    </source>
</evidence>
<dbReference type="Gene3D" id="3.30.450.20">
    <property type="entry name" value="PAS domain"/>
    <property type="match status" value="2"/>
</dbReference>
<dbReference type="GO" id="GO:0007165">
    <property type="term" value="P:signal transduction"/>
    <property type="evidence" value="ECO:0007669"/>
    <property type="project" value="UniProtKB-KW"/>
</dbReference>
<dbReference type="PROSITE" id="PS50111">
    <property type="entry name" value="CHEMOTAXIS_TRANSDUC_2"/>
    <property type="match status" value="1"/>
</dbReference>
<dbReference type="SUPFAM" id="SSF58104">
    <property type="entry name" value="Methyl-accepting chemotaxis protein (MCP) signaling domain"/>
    <property type="match status" value="1"/>
</dbReference>
<evidence type="ECO:0000256" key="5">
    <source>
        <dbReference type="ARBA" id="ARBA00022989"/>
    </source>
</evidence>
<evidence type="ECO:0000259" key="12">
    <source>
        <dbReference type="PROSITE" id="PS50111"/>
    </source>
</evidence>
<feature type="transmembrane region" description="Helical" evidence="11">
    <location>
        <begin position="290"/>
        <end position="313"/>
    </location>
</feature>
<evidence type="ECO:0000256" key="2">
    <source>
        <dbReference type="ARBA" id="ARBA00022475"/>
    </source>
</evidence>
<feature type="transmembrane region" description="Helical" evidence="11">
    <location>
        <begin position="21"/>
        <end position="41"/>
    </location>
</feature>
<gene>
    <name evidence="14" type="ORF">EDC19_0882</name>
</gene>
<keyword evidence="10" id="KW-0175">Coiled coil</keyword>
<dbReference type="InterPro" id="IPR029151">
    <property type="entry name" value="Sensor-like_sf"/>
</dbReference>
<dbReference type="GO" id="GO:0005886">
    <property type="term" value="C:plasma membrane"/>
    <property type="evidence" value="ECO:0007669"/>
    <property type="project" value="UniProtKB-SubCell"/>
</dbReference>
<dbReference type="Gene3D" id="1.10.287.950">
    <property type="entry name" value="Methyl-accepting chemotaxis protein"/>
    <property type="match status" value="1"/>
</dbReference>
<dbReference type="SUPFAM" id="SSF103190">
    <property type="entry name" value="Sensory domain-like"/>
    <property type="match status" value="1"/>
</dbReference>
<keyword evidence="7 9" id="KW-0807">Transducer</keyword>
<feature type="domain" description="Methyl-accepting transducer" evidence="12">
    <location>
        <begin position="385"/>
        <end position="642"/>
    </location>
</feature>
<dbReference type="CDD" id="cd06225">
    <property type="entry name" value="HAMP"/>
    <property type="match status" value="1"/>
</dbReference>
<dbReference type="PANTHER" id="PTHR32089">
    <property type="entry name" value="METHYL-ACCEPTING CHEMOTAXIS PROTEIN MCPB"/>
    <property type="match status" value="1"/>
</dbReference>
<dbReference type="AlphaFoldDB" id="A0A4R1N0L4"/>
<dbReference type="PANTHER" id="PTHR32089:SF112">
    <property type="entry name" value="LYSOZYME-LIKE PROTEIN-RELATED"/>
    <property type="match status" value="1"/>
</dbReference>
<evidence type="ECO:0000256" key="9">
    <source>
        <dbReference type="PROSITE-ProRule" id="PRU00284"/>
    </source>
</evidence>
<dbReference type="Pfam" id="PF00015">
    <property type="entry name" value="MCPsignal"/>
    <property type="match status" value="1"/>
</dbReference>
<evidence type="ECO:0000256" key="6">
    <source>
        <dbReference type="ARBA" id="ARBA00023136"/>
    </source>
</evidence>
<evidence type="ECO:0000256" key="7">
    <source>
        <dbReference type="ARBA" id="ARBA00023224"/>
    </source>
</evidence>
<evidence type="ECO:0000313" key="14">
    <source>
        <dbReference type="EMBL" id="TCK98460.1"/>
    </source>
</evidence>
<keyword evidence="15" id="KW-1185">Reference proteome</keyword>
<evidence type="ECO:0000256" key="11">
    <source>
        <dbReference type="SAM" id="Phobius"/>
    </source>
</evidence>
<keyword evidence="2" id="KW-1003">Cell membrane</keyword>
<dbReference type="SMART" id="SM00283">
    <property type="entry name" value="MA"/>
    <property type="match status" value="1"/>
</dbReference>
<comment type="caution">
    <text evidence="14">The sequence shown here is derived from an EMBL/GenBank/DDBJ whole genome shotgun (WGS) entry which is preliminary data.</text>
</comment>
<keyword evidence="4 11" id="KW-0812">Transmembrane</keyword>
<evidence type="ECO:0000256" key="10">
    <source>
        <dbReference type="SAM" id="Coils"/>
    </source>
</evidence>
<dbReference type="Pfam" id="PF02743">
    <property type="entry name" value="dCache_1"/>
    <property type="match status" value="1"/>
</dbReference>
<evidence type="ECO:0000256" key="8">
    <source>
        <dbReference type="ARBA" id="ARBA00029447"/>
    </source>
</evidence>
<sequence>MTTTKQLEERDLKLKSIKSKLLIFITLLSVIIIFSIGYFTYSKSVEHITDNFYNETSRLTIQVENTLDNFFTRYEEGLDLISHEEHLLAFFNERERERDMFNKFQDFLNVYDSVNHIYFGSKDGGMFLEPFIDVGNDFDPRERPWYEDAVEADGIIWTSPYYDPVNDNMTISVAKPIYDANNIFTGVLSIDIDMDYVLNMISDIQIGESGYVFIADKEGTTLIHNNTDLIDETIPVEALYQAVTSEDEGMVEYTYNDSERLSVFTTLDRLGWVVAATIEASEISGQTQEILYFTLGIGLFVLSVSVIIAFFFANSITKGINHIRELMSNVKEGNFDVKAHIKSKDELKELGDDFNTMISNISVLLNNTKEVVQKVTWVSEELANASNKTKVSAEQIETTIEQITIGATEQAHDTEQGVQLIEELSNNLDDLSDNNNSIGTKIKEILSLSRKGNEVVMDLGDKNESNNTGIIKIEQAIFEMNKKTSEITTIIESIKSIAGQTNLLALNASIEAARAGEHGKGFAVVAEEIRQLAEEAQQSADNISTIIVSVKDESEHSVKVMHEVKEISSNQSNAVDNVKDTFHSLDNYIEGVTHSINQSNQFLDDLLSKKDGIVKAIENISAVSEETAASTEEINASMEEQTDSVEEVANQAENLNMLSDQLKKQINQFKVKK</sequence>
<reference evidence="14 15" key="1">
    <citation type="submission" date="2019-03" db="EMBL/GenBank/DDBJ databases">
        <title>Genomic Encyclopedia of Type Strains, Phase IV (KMG-IV): sequencing the most valuable type-strain genomes for metagenomic binning, comparative biology and taxonomic classification.</title>
        <authorList>
            <person name="Goeker M."/>
        </authorList>
    </citation>
    <scope>NUCLEOTIDE SEQUENCE [LARGE SCALE GENOMIC DNA]</scope>
    <source>
        <strain evidence="14 15">DSM 24176</strain>
    </source>
</reference>
<dbReference type="Proteomes" id="UP000294545">
    <property type="component" value="Unassembled WGS sequence"/>
</dbReference>
<dbReference type="SMART" id="SM00304">
    <property type="entry name" value="HAMP"/>
    <property type="match status" value="1"/>
</dbReference>
<protein>
    <submittedName>
        <fullName evidence="14">Methyl-accepting chemotaxis sensory transducer with Cache sensor</fullName>
    </submittedName>
</protein>
<keyword evidence="6 11" id="KW-0472">Membrane</keyword>
<dbReference type="CDD" id="cd11386">
    <property type="entry name" value="MCP_signal"/>
    <property type="match status" value="1"/>
</dbReference>
<evidence type="ECO:0000313" key="15">
    <source>
        <dbReference type="Proteomes" id="UP000294545"/>
    </source>
</evidence>
<dbReference type="PROSITE" id="PS50885">
    <property type="entry name" value="HAMP"/>
    <property type="match status" value="1"/>
</dbReference>
<proteinExistence type="inferred from homology"/>
<comment type="similarity">
    <text evidence="8">Belongs to the methyl-accepting chemotaxis (MCP) protein family.</text>
</comment>
<dbReference type="Pfam" id="PF00672">
    <property type="entry name" value="HAMP"/>
    <property type="match status" value="1"/>
</dbReference>
<dbReference type="Gene3D" id="1.10.8.500">
    <property type="entry name" value="HAMP domain in histidine kinase"/>
    <property type="match status" value="1"/>
</dbReference>
<comment type="subcellular location">
    <subcellularLocation>
        <location evidence="1">Cell membrane</location>
        <topology evidence="1">Multi-pass membrane protein</topology>
    </subcellularLocation>
</comment>
<accession>A0A4R1N0L4</accession>
<dbReference type="InterPro" id="IPR033479">
    <property type="entry name" value="dCache_1"/>
</dbReference>
<dbReference type="CDD" id="cd12912">
    <property type="entry name" value="PDC2_MCP_like"/>
    <property type="match status" value="1"/>
</dbReference>
<dbReference type="CDD" id="cd18773">
    <property type="entry name" value="PDC1_HK_sensor"/>
    <property type="match status" value="1"/>
</dbReference>
<dbReference type="InterPro" id="IPR003660">
    <property type="entry name" value="HAMP_dom"/>
</dbReference>
<dbReference type="EMBL" id="SMGQ01000011">
    <property type="protein sequence ID" value="TCK98460.1"/>
    <property type="molecule type" value="Genomic_DNA"/>
</dbReference>
<feature type="domain" description="HAMP" evidence="13">
    <location>
        <begin position="314"/>
        <end position="366"/>
    </location>
</feature>
<dbReference type="InterPro" id="IPR004089">
    <property type="entry name" value="MCPsignal_dom"/>
</dbReference>